<sequence>MPCNESNKWPVERYSQWRNKMWIEKQLSKDKCIAFIKNAEFILLNNETVLENINLSGESGFVKSSYSEDNLGILLKKENTISKFRIKFGKNKTTSSINNCLACVSEIRKYLPVKDINANKIQSLEHNSDKLETVHGIALKLLKEEIESESIDNSILLPEDFPLEDFIVQTILDPELNNIVSKIEKSFRKLSFKRTNN</sequence>
<dbReference type="PANTHER" id="PTHR34921">
    <property type="entry name" value="MEIOTIC RECOMBINATION PROTEIN REC114"/>
    <property type="match status" value="1"/>
</dbReference>
<proteinExistence type="predicted"/>
<dbReference type="AlphaFoldDB" id="A0A1B6E7A3"/>
<gene>
    <name evidence="1" type="ORF">g.7039</name>
</gene>
<reference evidence="1" key="1">
    <citation type="submission" date="2015-12" db="EMBL/GenBank/DDBJ databases">
        <title>De novo transcriptome assembly of four potential Pierce s Disease insect vectors from Arizona vineyards.</title>
        <authorList>
            <person name="Tassone E.E."/>
        </authorList>
    </citation>
    <scope>NUCLEOTIDE SEQUENCE</scope>
</reference>
<dbReference type="InterPro" id="IPR029168">
    <property type="entry name" value="REC114L"/>
</dbReference>
<protein>
    <submittedName>
        <fullName evidence="1">Uncharacterized protein</fullName>
    </submittedName>
</protein>
<dbReference type="EMBL" id="GEDC01003513">
    <property type="protein sequence ID" value="JAS33785.1"/>
    <property type="molecule type" value="Transcribed_RNA"/>
</dbReference>
<name>A0A1B6E7A3_9HEMI</name>
<organism evidence="1">
    <name type="scientific">Clastoptera arizonana</name>
    <name type="common">Arizona spittle bug</name>
    <dbReference type="NCBI Taxonomy" id="38151"/>
    <lineage>
        <taxon>Eukaryota</taxon>
        <taxon>Metazoa</taxon>
        <taxon>Ecdysozoa</taxon>
        <taxon>Arthropoda</taxon>
        <taxon>Hexapoda</taxon>
        <taxon>Insecta</taxon>
        <taxon>Pterygota</taxon>
        <taxon>Neoptera</taxon>
        <taxon>Paraneoptera</taxon>
        <taxon>Hemiptera</taxon>
        <taxon>Auchenorrhyncha</taxon>
        <taxon>Cercopoidea</taxon>
        <taxon>Clastopteridae</taxon>
        <taxon>Clastoptera</taxon>
    </lineage>
</organism>
<accession>A0A1B6E7A3</accession>
<dbReference type="Pfam" id="PF15165">
    <property type="entry name" value="REC114-like"/>
    <property type="match status" value="1"/>
</dbReference>
<evidence type="ECO:0000313" key="1">
    <source>
        <dbReference type="EMBL" id="JAS33785.1"/>
    </source>
</evidence>
<dbReference type="PANTHER" id="PTHR34921:SF1">
    <property type="entry name" value="MEIOTIC RECOMBINATION PROTEIN REC114"/>
    <property type="match status" value="1"/>
</dbReference>